<evidence type="ECO:0000256" key="11">
    <source>
        <dbReference type="ARBA" id="ARBA00038341"/>
    </source>
</evidence>
<keyword evidence="7" id="KW-0630">Potassium</keyword>
<feature type="transmembrane region" description="Helical" evidence="13">
    <location>
        <begin position="392"/>
        <end position="411"/>
    </location>
</feature>
<evidence type="ECO:0000313" key="18">
    <source>
        <dbReference type="RefSeq" id="XP_020101944.1"/>
    </source>
</evidence>
<feature type="transmembrane region" description="Helical" evidence="13">
    <location>
        <begin position="423"/>
        <end position="446"/>
    </location>
</feature>
<feature type="transmembrane region" description="Helical" evidence="13">
    <location>
        <begin position="140"/>
        <end position="162"/>
    </location>
</feature>
<dbReference type="GeneID" id="109719587"/>
<evidence type="ECO:0000256" key="9">
    <source>
        <dbReference type="ARBA" id="ARBA00023065"/>
    </source>
</evidence>
<evidence type="ECO:0000259" key="14">
    <source>
        <dbReference type="Pfam" id="PF00999"/>
    </source>
</evidence>
<name>A0A6P5G0Q0_ANACO</name>
<gene>
    <name evidence="18" type="primary">LOC109719587</name>
</gene>
<dbReference type="Proteomes" id="UP000515123">
    <property type="component" value="Linkage group 13"/>
</dbReference>
<dbReference type="Pfam" id="PF23259">
    <property type="entry name" value="CHX17_C"/>
    <property type="match status" value="1"/>
</dbReference>
<dbReference type="InterPro" id="IPR038770">
    <property type="entry name" value="Na+/solute_symporter_sf"/>
</dbReference>
<feature type="transmembrane region" description="Helical" evidence="13">
    <location>
        <begin position="280"/>
        <end position="300"/>
    </location>
</feature>
<dbReference type="Gene3D" id="1.20.1530.20">
    <property type="match status" value="1"/>
</dbReference>
<feature type="region of interest" description="Disordered" evidence="12">
    <location>
        <begin position="806"/>
        <end position="832"/>
    </location>
</feature>
<sequence length="832" mass="90402">MSLALPTTVNQSAVKPISNACYDNNQVNSQGIFLGDQPLKFALPLFLLEISIIFLATSAAHFILRRVGQCRFTSQMLVSMIGIFLGPSVLGHSVKFRRAIFPERGNYILETVSLVSLILFLFSTGIKTDLSLVRKPGRRAVAIGVAGSVLPLALSLAIFYSLRSTFPDDLRRSNLIFDLSVRLSLSSFPVIADALGELRLLNSELGRIAMSAALITDICSWFMWTAFIAVGLVAKANSPTTAAEIVVSFLAFTLFVVAVCKPAAAWIVKKQTPAGELLGEGYFVGFVMLALLSALVTELIGFKYMLGPFMLGLVLPGGMPLGVTMTERMDSFFTAIFLPIYIVLAGYRADFAELNDVKGWSMVELVVALCFVGKLVGSAAVALYYEMPVQDAFCVGLMLNFKGVVEIAFISNWGNAQRVTVDHYTILIISMLVITAVSTPLVKLVYNPTARFLVHKRRTIEHAKPHSELRLLACLHNEDHVAPVLDLLEASAPSRDLPVSLAVLHLTELSGRSASYLRPHKQPRRRPGSSNSHNHSHQQHHQAPSASDRIVNAFRYFEQQQAAPGAVAVHPFVCAAPFATMHHDVCALALNRKARLVLLPFHKHSDGARETARNAFQAVNRAVLRFAPCSVAVLVDRALPAGGAATCARTNSLLQRAAVYFLGGPDDREALALAARMAAGGAVSLTVVRFRLRLRCAAGEDADADADAEDEAAVEGFRERHAGSERVVYTERMVEDGEGTAGVMRGMSEKFDLVVVGRGGREDESGLTSGLSEWSECPELGVVGDMLASTDFGGKLSILVVQQQERLRSEHHHHTNGPQEEEVKNVLIHGPR</sequence>
<evidence type="ECO:0000256" key="4">
    <source>
        <dbReference type="ARBA" id="ARBA00022448"/>
    </source>
</evidence>
<dbReference type="RefSeq" id="XP_020101944.1">
    <property type="nucleotide sequence ID" value="XM_020246355.1"/>
</dbReference>
<dbReference type="GO" id="GO:0016020">
    <property type="term" value="C:membrane"/>
    <property type="evidence" value="ECO:0007669"/>
    <property type="project" value="UniProtKB-SubCell"/>
</dbReference>
<dbReference type="Pfam" id="PF23256">
    <property type="entry name" value="CHX17_2nd"/>
    <property type="match status" value="1"/>
</dbReference>
<feature type="compositionally biased region" description="Basic residues" evidence="12">
    <location>
        <begin position="518"/>
        <end position="527"/>
    </location>
</feature>
<evidence type="ECO:0000259" key="16">
    <source>
        <dbReference type="Pfam" id="PF23259"/>
    </source>
</evidence>
<proteinExistence type="inferred from homology"/>
<feature type="domain" description="Cation/H(+) antiporter central" evidence="15">
    <location>
        <begin position="503"/>
        <end position="645"/>
    </location>
</feature>
<organism evidence="17 18">
    <name type="scientific">Ananas comosus</name>
    <name type="common">Pineapple</name>
    <name type="synonym">Ananas ananas</name>
    <dbReference type="NCBI Taxonomy" id="4615"/>
    <lineage>
        <taxon>Eukaryota</taxon>
        <taxon>Viridiplantae</taxon>
        <taxon>Streptophyta</taxon>
        <taxon>Embryophyta</taxon>
        <taxon>Tracheophyta</taxon>
        <taxon>Spermatophyta</taxon>
        <taxon>Magnoliopsida</taxon>
        <taxon>Liliopsida</taxon>
        <taxon>Poales</taxon>
        <taxon>Bromeliaceae</taxon>
        <taxon>Bromelioideae</taxon>
        <taxon>Ananas</taxon>
    </lineage>
</organism>
<dbReference type="PANTHER" id="PTHR32468">
    <property type="entry name" value="CATION/H + ANTIPORTER"/>
    <property type="match status" value="1"/>
</dbReference>
<evidence type="ECO:0000256" key="12">
    <source>
        <dbReference type="SAM" id="MobiDB-lite"/>
    </source>
</evidence>
<keyword evidence="8 13" id="KW-1133">Transmembrane helix</keyword>
<feature type="transmembrane region" description="Helical" evidence="13">
    <location>
        <begin position="208"/>
        <end position="233"/>
    </location>
</feature>
<comment type="function">
    <text evidence="1">May function as sodium-coupled metabolite transporter across the chloroplast envelope.</text>
</comment>
<protein>
    <submittedName>
        <fullName evidence="18">Cation/H(+) antiporter 15-like isoform X1</fullName>
    </submittedName>
</protein>
<keyword evidence="10 13" id="KW-0472">Membrane</keyword>
<dbReference type="GO" id="GO:0015297">
    <property type="term" value="F:antiporter activity"/>
    <property type="evidence" value="ECO:0007669"/>
    <property type="project" value="InterPro"/>
</dbReference>
<dbReference type="InterPro" id="IPR057291">
    <property type="entry name" value="CHX17_2nd"/>
</dbReference>
<feature type="transmembrane region" description="Helical" evidence="13">
    <location>
        <begin position="361"/>
        <end position="385"/>
    </location>
</feature>
<evidence type="ECO:0000256" key="1">
    <source>
        <dbReference type="ARBA" id="ARBA00003198"/>
    </source>
</evidence>
<evidence type="ECO:0000256" key="2">
    <source>
        <dbReference type="ARBA" id="ARBA00004119"/>
    </source>
</evidence>
<evidence type="ECO:0000256" key="3">
    <source>
        <dbReference type="ARBA" id="ARBA00004141"/>
    </source>
</evidence>
<dbReference type="GO" id="GO:0006885">
    <property type="term" value="P:regulation of pH"/>
    <property type="evidence" value="ECO:0007669"/>
    <property type="project" value="TreeGrafter"/>
</dbReference>
<dbReference type="InterPro" id="IPR006153">
    <property type="entry name" value="Cation/H_exchanger_TM"/>
</dbReference>
<evidence type="ECO:0000313" key="17">
    <source>
        <dbReference type="Proteomes" id="UP000515123"/>
    </source>
</evidence>
<feature type="transmembrane region" description="Helical" evidence="13">
    <location>
        <begin position="332"/>
        <end position="349"/>
    </location>
</feature>
<evidence type="ECO:0000259" key="15">
    <source>
        <dbReference type="Pfam" id="PF23256"/>
    </source>
</evidence>
<evidence type="ECO:0000256" key="10">
    <source>
        <dbReference type="ARBA" id="ARBA00023136"/>
    </source>
</evidence>
<dbReference type="InterPro" id="IPR050794">
    <property type="entry name" value="CPA2_transporter"/>
</dbReference>
<keyword evidence="17" id="KW-1185">Reference proteome</keyword>
<feature type="transmembrane region" description="Helical" evidence="13">
    <location>
        <begin position="76"/>
        <end position="94"/>
    </location>
</feature>
<keyword evidence="5" id="KW-0633">Potassium transport</keyword>
<feature type="domain" description="Cation/H(+) antiporter C-terminal" evidence="16">
    <location>
        <begin position="658"/>
        <end position="804"/>
    </location>
</feature>
<evidence type="ECO:0000256" key="13">
    <source>
        <dbReference type="SAM" id="Phobius"/>
    </source>
</evidence>
<keyword evidence="6 13" id="KW-0812">Transmembrane</keyword>
<accession>A0A6P5G0Q0</accession>
<dbReference type="GO" id="GO:0006813">
    <property type="term" value="P:potassium ion transport"/>
    <property type="evidence" value="ECO:0007669"/>
    <property type="project" value="UniProtKB-KW"/>
</dbReference>
<dbReference type="GO" id="GO:1902600">
    <property type="term" value="P:proton transmembrane transport"/>
    <property type="evidence" value="ECO:0007669"/>
    <property type="project" value="InterPro"/>
</dbReference>
<dbReference type="Gene3D" id="3.40.50.12370">
    <property type="match status" value="1"/>
</dbReference>
<reference evidence="18" key="2">
    <citation type="submission" date="2025-08" db="UniProtKB">
        <authorList>
            <consortium name="RefSeq"/>
        </authorList>
    </citation>
    <scope>IDENTIFICATION</scope>
    <source>
        <tissue evidence="18">Leaf</tissue>
    </source>
</reference>
<evidence type="ECO:0000256" key="7">
    <source>
        <dbReference type="ARBA" id="ARBA00022958"/>
    </source>
</evidence>
<feature type="transmembrane region" description="Helical" evidence="13">
    <location>
        <begin position="106"/>
        <end position="128"/>
    </location>
</feature>
<dbReference type="InterPro" id="IPR057290">
    <property type="entry name" value="CHX17_C"/>
</dbReference>
<feature type="region of interest" description="Disordered" evidence="12">
    <location>
        <begin position="515"/>
        <end position="545"/>
    </location>
</feature>
<evidence type="ECO:0000256" key="6">
    <source>
        <dbReference type="ARBA" id="ARBA00022692"/>
    </source>
</evidence>
<comment type="similarity">
    <text evidence="11">Belongs to the monovalent cation:proton antiporter 2 (CPA2) transporter (TC 2.A.37) family. CHX (TC 2.A.37.4) subfamily.</text>
</comment>
<evidence type="ECO:0000256" key="8">
    <source>
        <dbReference type="ARBA" id="ARBA00022989"/>
    </source>
</evidence>
<dbReference type="GO" id="GO:0009941">
    <property type="term" value="C:chloroplast envelope"/>
    <property type="evidence" value="ECO:0007669"/>
    <property type="project" value="UniProtKB-SubCell"/>
</dbReference>
<keyword evidence="4" id="KW-0813">Transport</keyword>
<feature type="transmembrane region" description="Helical" evidence="13">
    <location>
        <begin position="41"/>
        <end position="64"/>
    </location>
</feature>
<evidence type="ECO:0000256" key="5">
    <source>
        <dbReference type="ARBA" id="ARBA00022538"/>
    </source>
</evidence>
<feature type="domain" description="Cation/H+ exchanger transmembrane" evidence="14">
    <location>
        <begin position="60"/>
        <end position="440"/>
    </location>
</feature>
<dbReference type="GO" id="GO:0012505">
    <property type="term" value="C:endomembrane system"/>
    <property type="evidence" value="ECO:0007669"/>
    <property type="project" value="TreeGrafter"/>
</dbReference>
<keyword evidence="9" id="KW-0406">Ion transport</keyword>
<reference evidence="17" key="1">
    <citation type="journal article" date="2015" name="Nat. Genet.">
        <title>The pineapple genome and the evolution of CAM photosynthesis.</title>
        <authorList>
            <person name="Ming R."/>
            <person name="VanBuren R."/>
            <person name="Wai C.M."/>
            <person name="Tang H."/>
            <person name="Schatz M.C."/>
            <person name="Bowers J.E."/>
            <person name="Lyons E."/>
            <person name="Wang M.L."/>
            <person name="Chen J."/>
            <person name="Biggers E."/>
            <person name="Zhang J."/>
            <person name="Huang L."/>
            <person name="Zhang L."/>
            <person name="Miao W."/>
            <person name="Zhang J."/>
            <person name="Ye Z."/>
            <person name="Miao C."/>
            <person name="Lin Z."/>
            <person name="Wang H."/>
            <person name="Zhou H."/>
            <person name="Yim W.C."/>
            <person name="Priest H.D."/>
            <person name="Zheng C."/>
            <person name="Woodhouse M."/>
            <person name="Edger P.P."/>
            <person name="Guyot R."/>
            <person name="Guo H.B."/>
            <person name="Guo H."/>
            <person name="Zheng G."/>
            <person name="Singh R."/>
            <person name="Sharma A."/>
            <person name="Min X."/>
            <person name="Zheng Y."/>
            <person name="Lee H."/>
            <person name="Gurtowski J."/>
            <person name="Sedlazeck F.J."/>
            <person name="Harkess A."/>
            <person name="McKain M.R."/>
            <person name="Liao Z."/>
            <person name="Fang J."/>
            <person name="Liu J."/>
            <person name="Zhang X."/>
            <person name="Zhang Q."/>
            <person name="Hu W."/>
            <person name="Qin Y."/>
            <person name="Wang K."/>
            <person name="Chen L.Y."/>
            <person name="Shirley N."/>
            <person name="Lin Y.R."/>
            <person name="Liu L.Y."/>
            <person name="Hernandez A.G."/>
            <person name="Wright C.L."/>
            <person name="Bulone V."/>
            <person name="Tuskan G.A."/>
            <person name="Heath K."/>
            <person name="Zee F."/>
            <person name="Moore P.H."/>
            <person name="Sunkar R."/>
            <person name="Leebens-Mack J.H."/>
            <person name="Mockler T."/>
            <person name="Bennetzen J.L."/>
            <person name="Freeling M."/>
            <person name="Sankoff D."/>
            <person name="Paterson A.H."/>
            <person name="Zhu X."/>
            <person name="Yang X."/>
            <person name="Smith J.A."/>
            <person name="Cushman J.C."/>
            <person name="Paull R.E."/>
            <person name="Yu Q."/>
        </authorList>
    </citation>
    <scope>NUCLEOTIDE SEQUENCE [LARGE SCALE GENOMIC DNA]</scope>
    <source>
        <strain evidence="17">cv. F153</strain>
    </source>
</reference>
<feature type="transmembrane region" description="Helical" evidence="13">
    <location>
        <begin position="245"/>
        <end position="268"/>
    </location>
</feature>
<dbReference type="OrthoDB" id="749367at2759"/>
<dbReference type="PANTHER" id="PTHR32468:SF30">
    <property type="entry name" value="OS12G0109150 PROTEIN"/>
    <property type="match status" value="1"/>
</dbReference>
<comment type="subcellular location">
    <subcellularLocation>
        <location evidence="3">Membrane</location>
        <topology evidence="3">Multi-pass membrane protein</topology>
    </subcellularLocation>
    <subcellularLocation>
        <location evidence="2">Plastid</location>
        <location evidence="2">Chloroplast envelope</location>
    </subcellularLocation>
</comment>
<dbReference type="Pfam" id="PF00999">
    <property type="entry name" value="Na_H_Exchanger"/>
    <property type="match status" value="1"/>
</dbReference>
<dbReference type="AlphaFoldDB" id="A0A6P5G0Q0"/>